<evidence type="ECO:0000313" key="1">
    <source>
        <dbReference type="EMBL" id="MBO4161382.1"/>
    </source>
</evidence>
<accession>A0ABS3V6Y5</accession>
<evidence type="ECO:0008006" key="3">
    <source>
        <dbReference type="Google" id="ProtNLM"/>
    </source>
</evidence>
<dbReference type="EMBL" id="JAGFWR010000004">
    <property type="protein sequence ID" value="MBO4161382.1"/>
    <property type="molecule type" value="Genomic_DNA"/>
</dbReference>
<dbReference type="RefSeq" id="WP_208567035.1">
    <property type="nucleotide sequence ID" value="NZ_JAGFWR010000004.1"/>
</dbReference>
<reference evidence="1 2" key="1">
    <citation type="submission" date="2021-03" db="EMBL/GenBank/DDBJ databases">
        <authorList>
            <person name="Lee D.-H."/>
        </authorList>
    </citation>
    <scope>NUCLEOTIDE SEQUENCE [LARGE SCALE GENOMIC DNA]</scope>
    <source>
        <strain evidence="1 2">MMS20-R2-23</strain>
    </source>
</reference>
<proteinExistence type="predicted"/>
<protein>
    <recommendedName>
        <fullName evidence="3">PIN domain-containing protein</fullName>
    </recommendedName>
</protein>
<gene>
    <name evidence="1" type="ORF">JQN83_11235</name>
</gene>
<sequence>MSDNQVAVVLDATVLAAYVDGQLAVGELIAEVADEERTVGVPAACLAAAYAATSSDVGTALLTLPTTTPAITVLFLGAEPGVDDARQAGVLARAAGGDIALGHAARAAIAHRAHLATADPKPASAVLPAGWSILDLSQA</sequence>
<name>A0ABS3V6Y5_9ACTN</name>
<organism evidence="1 2">
    <name type="scientific">Micromonospora antibiotica</name>
    <dbReference type="NCBI Taxonomy" id="2807623"/>
    <lineage>
        <taxon>Bacteria</taxon>
        <taxon>Bacillati</taxon>
        <taxon>Actinomycetota</taxon>
        <taxon>Actinomycetes</taxon>
        <taxon>Micromonosporales</taxon>
        <taxon>Micromonosporaceae</taxon>
        <taxon>Micromonospora</taxon>
    </lineage>
</organism>
<evidence type="ECO:0000313" key="2">
    <source>
        <dbReference type="Proteomes" id="UP000671399"/>
    </source>
</evidence>
<comment type="caution">
    <text evidence="1">The sequence shown here is derived from an EMBL/GenBank/DDBJ whole genome shotgun (WGS) entry which is preliminary data.</text>
</comment>
<dbReference type="Proteomes" id="UP000671399">
    <property type="component" value="Unassembled WGS sequence"/>
</dbReference>
<keyword evidence="2" id="KW-1185">Reference proteome</keyword>